<dbReference type="Pfam" id="PF03171">
    <property type="entry name" value="2OG-FeII_Oxy"/>
    <property type="match status" value="1"/>
</dbReference>
<evidence type="ECO:0000256" key="5">
    <source>
        <dbReference type="RuleBase" id="RU003682"/>
    </source>
</evidence>
<evidence type="ECO:0000313" key="7">
    <source>
        <dbReference type="EMBL" id="KZT39479.1"/>
    </source>
</evidence>
<dbReference type="InterPro" id="IPR005123">
    <property type="entry name" value="Oxoglu/Fe-dep_dioxygenase_dom"/>
</dbReference>
<dbReference type="InterPro" id="IPR026992">
    <property type="entry name" value="DIOX_N"/>
</dbReference>
<dbReference type="OrthoDB" id="288590at2759"/>
<keyword evidence="8" id="KW-1185">Reference proteome</keyword>
<dbReference type="STRING" id="1314776.A0A166EDU1"/>
<dbReference type="Proteomes" id="UP000076798">
    <property type="component" value="Unassembled WGS sequence"/>
</dbReference>
<dbReference type="InterPro" id="IPR044861">
    <property type="entry name" value="IPNS-like_FE2OG_OXY"/>
</dbReference>
<dbReference type="PANTHER" id="PTHR10209">
    <property type="entry name" value="OXIDOREDUCTASE, 2OG-FE II OXYGENASE FAMILY PROTEIN"/>
    <property type="match status" value="1"/>
</dbReference>
<dbReference type="EMBL" id="KV428045">
    <property type="protein sequence ID" value="KZT39479.1"/>
    <property type="molecule type" value="Genomic_DNA"/>
</dbReference>
<keyword evidence="4 5" id="KW-0408">Iron</keyword>
<dbReference type="PROSITE" id="PS51471">
    <property type="entry name" value="FE2OG_OXY"/>
    <property type="match status" value="1"/>
</dbReference>
<evidence type="ECO:0000313" key="8">
    <source>
        <dbReference type="Proteomes" id="UP000076798"/>
    </source>
</evidence>
<dbReference type="Pfam" id="PF14226">
    <property type="entry name" value="DIOX_N"/>
    <property type="match status" value="1"/>
</dbReference>
<evidence type="ECO:0000256" key="3">
    <source>
        <dbReference type="ARBA" id="ARBA00023002"/>
    </source>
</evidence>
<evidence type="ECO:0000259" key="6">
    <source>
        <dbReference type="PROSITE" id="PS51471"/>
    </source>
</evidence>
<dbReference type="PANTHER" id="PTHR10209:SF885">
    <property type="entry name" value="2OG-FE(II) OXYGENASE FAMILY, PUTATIVE (AFU_ORTHOLOGUE AFUA_2G00750)-RELATED"/>
    <property type="match status" value="1"/>
</dbReference>
<dbReference type="GO" id="GO:0016491">
    <property type="term" value="F:oxidoreductase activity"/>
    <property type="evidence" value="ECO:0007669"/>
    <property type="project" value="UniProtKB-KW"/>
</dbReference>
<name>A0A166EDU1_9AGAM</name>
<evidence type="ECO:0000256" key="4">
    <source>
        <dbReference type="ARBA" id="ARBA00023004"/>
    </source>
</evidence>
<accession>A0A166EDU1</accession>
<feature type="domain" description="Fe2OG dioxygenase" evidence="6">
    <location>
        <begin position="173"/>
        <end position="280"/>
    </location>
</feature>
<evidence type="ECO:0000256" key="2">
    <source>
        <dbReference type="ARBA" id="ARBA00022723"/>
    </source>
</evidence>
<gene>
    <name evidence="7" type="ORF">SISSUDRAFT_1032597</name>
</gene>
<reference evidence="7 8" key="1">
    <citation type="journal article" date="2016" name="Mol. Biol. Evol.">
        <title>Comparative Genomics of Early-Diverging Mushroom-Forming Fungi Provides Insights into the Origins of Lignocellulose Decay Capabilities.</title>
        <authorList>
            <person name="Nagy L.G."/>
            <person name="Riley R."/>
            <person name="Tritt A."/>
            <person name="Adam C."/>
            <person name="Daum C."/>
            <person name="Floudas D."/>
            <person name="Sun H."/>
            <person name="Yadav J.S."/>
            <person name="Pangilinan J."/>
            <person name="Larsson K.H."/>
            <person name="Matsuura K."/>
            <person name="Barry K."/>
            <person name="Labutti K."/>
            <person name="Kuo R."/>
            <person name="Ohm R.A."/>
            <person name="Bhattacharya S.S."/>
            <person name="Shirouzu T."/>
            <person name="Yoshinaga Y."/>
            <person name="Martin F.M."/>
            <person name="Grigoriev I.V."/>
            <person name="Hibbett D.S."/>
        </authorList>
    </citation>
    <scope>NUCLEOTIDE SEQUENCE [LARGE SCALE GENOMIC DNA]</scope>
    <source>
        <strain evidence="7 8">HHB10207 ss-3</strain>
    </source>
</reference>
<dbReference type="Gene3D" id="2.60.120.330">
    <property type="entry name" value="B-lactam Antibiotic, Isopenicillin N Synthase, Chain"/>
    <property type="match status" value="1"/>
</dbReference>
<dbReference type="InterPro" id="IPR027443">
    <property type="entry name" value="IPNS-like_sf"/>
</dbReference>
<keyword evidence="2 5" id="KW-0479">Metal-binding</keyword>
<evidence type="ECO:0000256" key="1">
    <source>
        <dbReference type="ARBA" id="ARBA00008056"/>
    </source>
</evidence>
<protein>
    <submittedName>
        <fullName evidence="7">Clavaminate synthase-like protein</fullName>
    </submittedName>
</protein>
<organism evidence="7 8">
    <name type="scientific">Sistotremastrum suecicum HHB10207 ss-3</name>
    <dbReference type="NCBI Taxonomy" id="1314776"/>
    <lineage>
        <taxon>Eukaryota</taxon>
        <taxon>Fungi</taxon>
        <taxon>Dikarya</taxon>
        <taxon>Basidiomycota</taxon>
        <taxon>Agaricomycotina</taxon>
        <taxon>Agaricomycetes</taxon>
        <taxon>Sistotremastrales</taxon>
        <taxon>Sistotremastraceae</taxon>
        <taxon>Sistotremastrum</taxon>
    </lineage>
</organism>
<dbReference type="SUPFAM" id="SSF51197">
    <property type="entry name" value="Clavaminate synthase-like"/>
    <property type="match status" value="1"/>
</dbReference>
<dbReference type="GO" id="GO:0046872">
    <property type="term" value="F:metal ion binding"/>
    <property type="evidence" value="ECO:0007669"/>
    <property type="project" value="UniProtKB-KW"/>
</dbReference>
<dbReference type="AlphaFoldDB" id="A0A166EDU1"/>
<proteinExistence type="inferred from homology"/>
<keyword evidence="3 5" id="KW-0560">Oxidoreductase</keyword>
<comment type="similarity">
    <text evidence="1 5">Belongs to the iron/ascorbate-dependent oxidoreductase family.</text>
</comment>
<sequence>MAAFHTIPVIDYSLSQGPQKQLFLSQLRHAIINVGFLQLKNSTVPSSLIARVKARAPEFFDLPQSKKDQINIANSPHFMGYSGFATEVTKGKADQREQFDLCISPPCQYREGDPIYKKLWGPAQWPDEADLPGFRDLMTEYYGELLKLSANFMRLLCESLGLPPNAFDPFLGDPSQISHRGKIAKYLAIAPGSSNQGVGAHYDPDFLNILLQVTDQGGLQAQNHKGEWIPVPPLKDTFVINIGRGLEAVTKNVALATSHRALSPPKGTGPRYSMPFSQGLRQEIKLSDYDLDFPREILALRDTRNDGRADPASYYEFETECGGMANLVGRVKSHPEVAVRHYPELFAKYFPDGMPAKGSSPY</sequence>